<name>A0A2U7UET9_9VIRU</name>
<organism evidence="2">
    <name type="scientific">Pandoravirus macleodensis</name>
    <dbReference type="NCBI Taxonomy" id="2107707"/>
    <lineage>
        <taxon>Viruses</taxon>
        <taxon>Pandoravirus</taxon>
    </lineage>
</organism>
<dbReference type="RefSeq" id="YP_009480836.1">
    <property type="nucleotide sequence ID" value="NC_037665.1"/>
</dbReference>
<evidence type="ECO:0000256" key="1">
    <source>
        <dbReference type="SAM" id="MobiDB-lite"/>
    </source>
</evidence>
<reference evidence="2" key="1">
    <citation type="journal article" date="2018" name="Nat. Commun.">
        <title>Diversity and evolution of the emerging Pandoraviridae family.</title>
        <authorList>
            <person name="Legendre M."/>
            <person name="Fabre E."/>
            <person name="Poirot O."/>
            <person name="Jeudy S."/>
            <person name="Lartigue A."/>
            <person name="Alempic J.M."/>
            <person name="Beucher L."/>
            <person name="Philippe N."/>
            <person name="Bertaux L."/>
            <person name="Christo-Foroux E."/>
            <person name="Labadie K."/>
            <person name="Coute Y."/>
            <person name="Abergel C."/>
            <person name="Claverie J.M."/>
        </authorList>
    </citation>
    <scope>NUCLEOTIDE SEQUENCE [LARGE SCALE GENOMIC DNA]</scope>
    <source>
        <strain evidence="2">Macleodensis</strain>
    </source>
</reference>
<feature type="compositionally biased region" description="Acidic residues" evidence="1">
    <location>
        <begin position="158"/>
        <end position="167"/>
    </location>
</feature>
<protein>
    <submittedName>
        <fullName evidence="2">Uncharacterized protein</fullName>
    </submittedName>
</protein>
<dbReference type="KEGG" id="vg:36841295"/>
<proteinExistence type="predicted"/>
<gene>
    <name evidence="2" type="ORF">pmac_cds_152</name>
</gene>
<dbReference type="EMBL" id="MG011691">
    <property type="protein sequence ID" value="AVK76840.1"/>
    <property type="molecule type" value="Genomic_DNA"/>
</dbReference>
<dbReference type="Proteomes" id="UP000249758">
    <property type="component" value="Segment"/>
</dbReference>
<feature type="region of interest" description="Disordered" evidence="1">
    <location>
        <begin position="150"/>
        <end position="171"/>
    </location>
</feature>
<feature type="compositionally biased region" description="Basic and acidic residues" evidence="1">
    <location>
        <begin position="250"/>
        <end position="267"/>
    </location>
</feature>
<dbReference type="GeneID" id="36841295"/>
<feature type="region of interest" description="Disordered" evidence="1">
    <location>
        <begin position="248"/>
        <end position="267"/>
    </location>
</feature>
<sequence length="639" mass="67806">MTSTDPVWSDALDAHPRVRAALANSPVETGDGAVPLFYRLGDLLRALAPPPSPFQLGTDPIDTFLVDLFGLYLDWPSWVANQLVETVDARLLVREHGVPYVSADPFGTASDCTDTRGDRSNVFYLFVVWPPARGAQMPTARVSLYRVQHTAGQGDDSDHGDDGDDGVGDTTRDLSVTALMAEIGVSSGGIDDEGNDNEIDEEYFDEAQFVAGAELYDFAYGTLADLTGVLPRLAEVLAADALSPVSAPMHDTKDGDDVIDSDIDRRFPGGNRESVGDRYVGASAVRRALIPLVALSPHLAREVMAHTYHTPFEPSLAGARAVLMSPCQLALILGSIAATDAAKRLRVVGSGTAPRTLADASIAATASAAVPQGTRFLAGLPEGIRERAAFATWKSVCTDAPDAATGRLPRADRLVDVADALGVSLTDAQLRYPERLCPDLLDTAARVGIAASYGAAPATPRLAPSGHPLFSQPALALVRHENDGIWSAYDEVDKDAWTYACGIASDARLTADEALALLRTAAAQEEEEERELDPSLFEAMALAVEAAAVSAEASGAPLVFEPTQRHRGDYGGTRNASGVQRPRTNIEDLGTDAASRVAVLAPLVAQALSVGAVLDPDDIVYPQRLCARMALYRVLDDIR</sequence>
<evidence type="ECO:0000313" key="2">
    <source>
        <dbReference type="EMBL" id="AVK76840.1"/>
    </source>
</evidence>
<accession>A0A2U7UET9</accession>